<keyword evidence="3" id="KW-1185">Reference proteome</keyword>
<dbReference type="RefSeq" id="WP_380596442.1">
    <property type="nucleotide sequence ID" value="NZ_JBHSDU010000003.1"/>
</dbReference>
<keyword evidence="1" id="KW-1133">Transmembrane helix</keyword>
<reference evidence="3" key="1">
    <citation type="journal article" date="2019" name="Int. J. Syst. Evol. Microbiol.">
        <title>The Global Catalogue of Microorganisms (GCM) 10K type strain sequencing project: providing services to taxonomists for standard genome sequencing and annotation.</title>
        <authorList>
            <consortium name="The Broad Institute Genomics Platform"/>
            <consortium name="The Broad Institute Genome Sequencing Center for Infectious Disease"/>
            <person name="Wu L."/>
            <person name="Ma J."/>
        </authorList>
    </citation>
    <scope>NUCLEOTIDE SEQUENCE [LARGE SCALE GENOMIC DNA]</scope>
    <source>
        <strain evidence="3">CGMCC 1.10759</strain>
    </source>
</reference>
<evidence type="ECO:0000313" key="2">
    <source>
        <dbReference type="EMBL" id="MFC4309388.1"/>
    </source>
</evidence>
<proteinExistence type="predicted"/>
<keyword evidence="1" id="KW-0472">Membrane</keyword>
<evidence type="ECO:0000256" key="1">
    <source>
        <dbReference type="SAM" id="Phobius"/>
    </source>
</evidence>
<protein>
    <submittedName>
        <fullName evidence="2">Diguanylate cyclase</fullName>
    </submittedName>
</protein>
<evidence type="ECO:0000313" key="3">
    <source>
        <dbReference type="Proteomes" id="UP001595904"/>
    </source>
</evidence>
<feature type="transmembrane region" description="Helical" evidence="1">
    <location>
        <begin position="108"/>
        <end position="127"/>
    </location>
</feature>
<organism evidence="2 3">
    <name type="scientific">Steroidobacter flavus</name>
    <dbReference type="NCBI Taxonomy" id="1842136"/>
    <lineage>
        <taxon>Bacteria</taxon>
        <taxon>Pseudomonadati</taxon>
        <taxon>Pseudomonadota</taxon>
        <taxon>Gammaproteobacteria</taxon>
        <taxon>Steroidobacterales</taxon>
        <taxon>Steroidobacteraceae</taxon>
        <taxon>Steroidobacter</taxon>
    </lineage>
</organism>
<accession>A0ABV8SP74</accession>
<feature type="transmembrane region" description="Helical" evidence="1">
    <location>
        <begin position="147"/>
        <end position="166"/>
    </location>
</feature>
<comment type="caution">
    <text evidence="2">The sequence shown here is derived from an EMBL/GenBank/DDBJ whole genome shotgun (WGS) entry which is preliminary data.</text>
</comment>
<feature type="transmembrane region" description="Helical" evidence="1">
    <location>
        <begin position="69"/>
        <end position="87"/>
    </location>
</feature>
<feature type="transmembrane region" description="Helical" evidence="1">
    <location>
        <begin position="12"/>
        <end position="30"/>
    </location>
</feature>
<name>A0ABV8SP74_9GAMM</name>
<dbReference type="Proteomes" id="UP001595904">
    <property type="component" value="Unassembled WGS sequence"/>
</dbReference>
<sequence length="188" mass="20666">MSLPALLENLLWWGVYPLWLLAGGADYLCHRQTDIEHTSGSVESWFHLLQFLTLLIAIAAGSLLEPNALVFGAMVVAVVAHTVLAHLDVSYTDGQRYISPFEQLIHGFMDVLPLVAVALFGVLHWQQIGAGLSGASLTLVRPDSSRVLLLASFTVLAGVPILEELVRTLRHRGERKQLRYQAGFATIK</sequence>
<keyword evidence="1" id="KW-0812">Transmembrane</keyword>
<gene>
    <name evidence="2" type="ORF">ACFPN2_09875</name>
</gene>
<feature type="transmembrane region" description="Helical" evidence="1">
    <location>
        <begin position="42"/>
        <end position="63"/>
    </location>
</feature>
<dbReference type="EMBL" id="JBHSDU010000003">
    <property type="protein sequence ID" value="MFC4309388.1"/>
    <property type="molecule type" value="Genomic_DNA"/>
</dbReference>